<accession>A0AAF1C611</accession>
<evidence type="ECO:0000313" key="1">
    <source>
        <dbReference type="EMBL" id="WPF89365.1"/>
    </source>
</evidence>
<gene>
    <name evidence="1" type="ORF">SAY89_03550</name>
</gene>
<protein>
    <submittedName>
        <fullName evidence="1">Uncharacterized protein</fullName>
    </submittedName>
</protein>
<dbReference type="EMBL" id="CP138348">
    <property type="protein sequence ID" value="WPF89365.1"/>
    <property type="molecule type" value="Genomic_DNA"/>
</dbReference>
<dbReference type="RefSeq" id="WP_320001865.1">
    <property type="nucleotide sequence ID" value="NZ_CP138348.1"/>
</dbReference>
<proteinExistence type="predicted"/>
<sequence>MGIKIKLNNDISEIINIQNKKGQVSPYQVKQFLALIEKYNLTLDNEE</sequence>
<organism evidence="1">
    <name type="scientific">Cyanobacterium aponinum AL20115</name>
    <dbReference type="NCBI Taxonomy" id="3090662"/>
    <lineage>
        <taxon>Bacteria</taxon>
        <taxon>Bacillati</taxon>
        <taxon>Cyanobacteriota</taxon>
        <taxon>Cyanophyceae</taxon>
        <taxon>Oscillatoriophycideae</taxon>
        <taxon>Chroococcales</taxon>
        <taxon>Geminocystaceae</taxon>
        <taxon>Cyanobacterium</taxon>
    </lineage>
</organism>
<name>A0AAF1C611_9CHRO</name>
<reference evidence="1" key="1">
    <citation type="submission" date="2023-11" db="EMBL/GenBank/DDBJ databases">
        <title>Genome sequence of Cyanobacterium aponinum BCRC AL20115.</title>
        <authorList>
            <person name="Chang H.-Y."/>
            <person name="Lin K.-M."/>
            <person name="Hsueh H.-T."/>
            <person name="Chu H.-A."/>
            <person name="Kuo C.-H."/>
        </authorList>
    </citation>
    <scope>NUCLEOTIDE SEQUENCE</scope>
    <source>
        <strain evidence="1">AL20115</strain>
    </source>
</reference>
<dbReference type="AlphaFoldDB" id="A0AAF1C611"/>